<comment type="caution">
    <text evidence="1">The sequence shown here is derived from an EMBL/GenBank/DDBJ whole genome shotgun (WGS) entry which is preliminary data.</text>
</comment>
<keyword evidence="2" id="KW-1185">Reference proteome</keyword>
<evidence type="ECO:0000313" key="2">
    <source>
        <dbReference type="Proteomes" id="UP001501747"/>
    </source>
</evidence>
<organism evidence="1 2">
    <name type="scientific">Allokutzneria multivorans</name>
    <dbReference type="NCBI Taxonomy" id="1142134"/>
    <lineage>
        <taxon>Bacteria</taxon>
        <taxon>Bacillati</taxon>
        <taxon>Actinomycetota</taxon>
        <taxon>Actinomycetes</taxon>
        <taxon>Pseudonocardiales</taxon>
        <taxon>Pseudonocardiaceae</taxon>
        <taxon>Allokutzneria</taxon>
    </lineage>
</organism>
<proteinExistence type="predicted"/>
<dbReference type="EMBL" id="BAABAL010000018">
    <property type="protein sequence ID" value="GAA4022489.1"/>
    <property type="molecule type" value="Genomic_DNA"/>
</dbReference>
<protein>
    <recommendedName>
        <fullName evidence="3">XRE family transcriptional regulator</fullName>
    </recommendedName>
</protein>
<reference evidence="2" key="1">
    <citation type="journal article" date="2019" name="Int. J. Syst. Evol. Microbiol.">
        <title>The Global Catalogue of Microorganisms (GCM) 10K type strain sequencing project: providing services to taxonomists for standard genome sequencing and annotation.</title>
        <authorList>
            <consortium name="The Broad Institute Genomics Platform"/>
            <consortium name="The Broad Institute Genome Sequencing Center for Infectious Disease"/>
            <person name="Wu L."/>
            <person name="Ma J."/>
        </authorList>
    </citation>
    <scope>NUCLEOTIDE SEQUENCE [LARGE SCALE GENOMIC DNA]</scope>
    <source>
        <strain evidence="2">JCM 17342</strain>
    </source>
</reference>
<accession>A0ABP7T908</accession>
<dbReference type="RefSeq" id="WP_344880182.1">
    <property type="nucleotide sequence ID" value="NZ_BAABAL010000018.1"/>
</dbReference>
<name>A0ABP7T908_9PSEU</name>
<evidence type="ECO:0000313" key="1">
    <source>
        <dbReference type="EMBL" id="GAA4022489.1"/>
    </source>
</evidence>
<dbReference type="Proteomes" id="UP001501747">
    <property type="component" value="Unassembled WGS sequence"/>
</dbReference>
<gene>
    <name evidence="1" type="ORF">GCM10022247_53410</name>
</gene>
<sequence>MTQTGRSRELGALLRTGPFHAALRLAIKERGLTLERLRAHLRRHGVSIGLSSLSNWQHGHSRPGRADSEHVVRALEEVLHLPRLSLVTLLARSTPQRLSEHVGPLGELLAEFGETQGEHLAVLNRYDRVVLDEHGRFGNYLCRTAIRARRDGVDRFVVRYFGAEDSSSESVGLLALENCELGRVRRHPGSPVMVAELLFGQTLRAGDTWVFEYQGVSSHPGRSTEFAHAFRYHEKQYVMEVRFHPECRPARCRSYERGDLYSPKRITGDLPLNDRDGVHILVADGTSGVVGIQWEWDSDDA</sequence>
<evidence type="ECO:0008006" key="3">
    <source>
        <dbReference type="Google" id="ProtNLM"/>
    </source>
</evidence>